<dbReference type="Pfam" id="PF19614">
    <property type="entry name" value="DUF6119"/>
    <property type="match status" value="1"/>
</dbReference>
<dbReference type="AlphaFoldDB" id="A0A6P0HH90"/>
<reference evidence="2 3" key="1">
    <citation type="journal article" date="2014" name="Int. J. Syst. Evol. Microbiol.">
        <title>Nocardioides zeae sp. nov., isolated from the stem of Zea mays.</title>
        <authorList>
            <person name="Glaeser S.P."/>
            <person name="McInroy J.A."/>
            <person name="Busse H.J."/>
            <person name="Kampfer P."/>
        </authorList>
    </citation>
    <scope>NUCLEOTIDE SEQUENCE [LARGE SCALE GENOMIC DNA]</scope>
    <source>
        <strain evidence="2 3">JCM 30728</strain>
    </source>
</reference>
<gene>
    <name evidence="2" type="ORF">G3T38_05130</name>
</gene>
<name>A0A6P0HH90_9ACTN</name>
<evidence type="ECO:0000313" key="3">
    <source>
        <dbReference type="Proteomes" id="UP000468687"/>
    </source>
</evidence>
<evidence type="ECO:0008006" key="4">
    <source>
        <dbReference type="Google" id="ProtNLM"/>
    </source>
</evidence>
<feature type="region of interest" description="Disordered" evidence="1">
    <location>
        <begin position="525"/>
        <end position="551"/>
    </location>
</feature>
<protein>
    <recommendedName>
        <fullName evidence="4">Sporadically distributed protein, TIGR04141 family</fullName>
    </recommendedName>
</protein>
<evidence type="ECO:0000256" key="1">
    <source>
        <dbReference type="SAM" id="MobiDB-lite"/>
    </source>
</evidence>
<dbReference type="Proteomes" id="UP000468687">
    <property type="component" value="Unassembled WGS sequence"/>
</dbReference>
<keyword evidence="3" id="KW-1185">Reference proteome</keyword>
<proteinExistence type="predicted"/>
<dbReference type="NCBIfam" id="TIGR04141">
    <property type="entry name" value="TIGR04141 family sporadically distributed protein"/>
    <property type="match status" value="1"/>
</dbReference>
<dbReference type="InterPro" id="IPR026487">
    <property type="entry name" value="CHP04141"/>
</dbReference>
<accession>A0A6P0HH90</accession>
<organism evidence="2 3">
    <name type="scientific">Nocardioides zeae</name>
    <dbReference type="NCBI Taxonomy" id="1457234"/>
    <lineage>
        <taxon>Bacteria</taxon>
        <taxon>Bacillati</taxon>
        <taxon>Actinomycetota</taxon>
        <taxon>Actinomycetes</taxon>
        <taxon>Propionibacteriales</taxon>
        <taxon>Nocardioidaceae</taxon>
        <taxon>Nocardioides</taxon>
    </lineage>
</organism>
<feature type="compositionally biased region" description="Basic residues" evidence="1">
    <location>
        <begin position="530"/>
        <end position="543"/>
    </location>
</feature>
<dbReference type="EMBL" id="JAAGXA010000003">
    <property type="protein sequence ID" value="NEN77657.1"/>
    <property type="molecule type" value="Genomic_DNA"/>
</dbReference>
<sequence>MAKARSFSIFLLKEDYDTPTKALKADHGLSKALHDGAVGKTWPTYLASKPGASPWWRDYFGISTPVAQGFAGAIVFVTASNRTFALTFGHTRHHLRDEAYEYDFGLRTTLNAVDPKEIRNTDELDPATSRRRRTQLAERSDINYFDFDGDSAVLRSLTGAIRPEYKALFSHATGASNLRVSSKKLRGDLPDLLKEIFKVYQKDTYRTAFPDAINIQPVRDPAELARLDKKLEAAVQTKSDGLTLTIPELVDFQEDFEVSYSGAGKSQLYPEASLDDYYTYLDTHSVDLSVLTAERLQHDRLCVTTDDGARKGDYSIYKSLVFETTLDGQATEAYHLSEGTWYKVEADYLKALAAEIDPLFNDGNLPTRTVHYESEYNKDQLVPHWSGSVLLDTTNISPKGQRQVEPCDVARSENKTLILTHVKLGVHASDLSHLFNQGTTSLDLLYGVPEARDKLDALIKGRDSTFDLSGLSDQRFKVEYVIVTKNDVALASGALPLFSRISLRRAARTLTSMRTEAKVMLVKDAYTAPPRKKQNKPAKRTAARKATSPSP</sequence>
<evidence type="ECO:0000313" key="2">
    <source>
        <dbReference type="EMBL" id="NEN77657.1"/>
    </source>
</evidence>
<dbReference type="RefSeq" id="WP_163771040.1">
    <property type="nucleotide sequence ID" value="NZ_JAAGXA010000003.1"/>
</dbReference>
<comment type="caution">
    <text evidence="2">The sequence shown here is derived from an EMBL/GenBank/DDBJ whole genome shotgun (WGS) entry which is preliminary data.</text>
</comment>